<evidence type="ECO:0000256" key="3">
    <source>
        <dbReference type="ARBA" id="ARBA00022517"/>
    </source>
</evidence>
<dbReference type="GO" id="GO:0006364">
    <property type="term" value="P:rRNA processing"/>
    <property type="evidence" value="ECO:0007669"/>
    <property type="project" value="EnsemblFungi"/>
</dbReference>
<dbReference type="Pfam" id="PF01479">
    <property type="entry name" value="S4"/>
    <property type="match status" value="1"/>
</dbReference>
<evidence type="ECO:0000256" key="1">
    <source>
        <dbReference type="ARBA" id="ARBA00004604"/>
    </source>
</evidence>
<dbReference type="InterPro" id="IPR001912">
    <property type="entry name" value="Ribosomal_uS4_N"/>
</dbReference>
<evidence type="ECO:0000256" key="7">
    <source>
        <dbReference type="PROSITE-ProRule" id="PRU00182"/>
    </source>
</evidence>
<sequence length="204" mass="23895">MRQLKHHEKKLLKKVNLDEWNSKREQLVCTKYLLHDRNTYVKYNIIVGKIRKLTESLARLNYTTTNISNIRNTTNDKNNKNSSTNNTANNIVIKEYIGKKLINKLYDMGIIEEKKLSECLKITVSDFCKRRLPIVIAHKKMVENYKDADKFVQHGHIKVGTEVVSDPSILISKSAEEYIKWKEGSKIKRKLDEIHGDVDDFEYL</sequence>
<feature type="domain" description="RNA-binding S4" evidence="8">
    <location>
        <begin position="130"/>
        <end position="195"/>
    </location>
</feature>
<comment type="similarity">
    <text evidence="2">Belongs to the universal ribosomal protein uS4 family.</text>
</comment>
<dbReference type="InterPro" id="IPR002942">
    <property type="entry name" value="S4_RNA-bd"/>
</dbReference>
<dbReference type="GO" id="GO:0019843">
    <property type="term" value="F:rRNA binding"/>
    <property type="evidence" value="ECO:0007669"/>
    <property type="project" value="InterPro"/>
</dbReference>
<name>A0A1W0E3Y8_9MICR</name>
<dbReference type="GO" id="GO:0140691">
    <property type="term" value="F:RNA folding chaperone"/>
    <property type="evidence" value="ECO:0007669"/>
    <property type="project" value="EnsemblFungi"/>
</dbReference>
<dbReference type="STRING" id="646526.A0A1W0E3Y8"/>
<gene>
    <name evidence="9" type="primary">IMP3</name>
    <name evidence="9" type="ORF">EHP00_872</name>
</gene>
<dbReference type="GO" id="GO:0034457">
    <property type="term" value="C:Mpp10 complex"/>
    <property type="evidence" value="ECO:0007669"/>
    <property type="project" value="EnsemblFungi"/>
</dbReference>
<organism evidence="9 10">
    <name type="scientific">Ecytonucleospora hepatopenaei</name>
    <dbReference type="NCBI Taxonomy" id="646526"/>
    <lineage>
        <taxon>Eukaryota</taxon>
        <taxon>Fungi</taxon>
        <taxon>Fungi incertae sedis</taxon>
        <taxon>Microsporidia</taxon>
        <taxon>Enterocytozoonidae</taxon>
        <taxon>Ecytonucleospora</taxon>
    </lineage>
</organism>
<keyword evidence="6" id="KW-0687">Ribonucleoprotein</keyword>
<dbReference type="InterPro" id="IPR036986">
    <property type="entry name" value="S4_RNA-bd_sf"/>
</dbReference>
<evidence type="ECO:0000256" key="6">
    <source>
        <dbReference type="ARBA" id="ARBA00023274"/>
    </source>
</evidence>
<dbReference type="PANTHER" id="PTHR11831:SF1">
    <property type="entry name" value="U3 SMALL NUCLEOLAR RIBONUCLEOPROTEIN PROTEIN IMP3"/>
    <property type="match status" value="1"/>
</dbReference>
<comment type="caution">
    <text evidence="9">The sequence shown here is derived from an EMBL/GenBank/DDBJ whole genome shotgun (WGS) entry which is preliminary data.</text>
</comment>
<dbReference type="InterPro" id="IPR022801">
    <property type="entry name" value="Ribosomal_uS4"/>
</dbReference>
<dbReference type="PROSITE" id="PS50889">
    <property type="entry name" value="S4"/>
    <property type="match status" value="1"/>
</dbReference>
<dbReference type="GO" id="GO:0030515">
    <property type="term" value="F:snoRNA binding"/>
    <property type="evidence" value="ECO:0007669"/>
    <property type="project" value="EnsemblFungi"/>
</dbReference>
<comment type="subcellular location">
    <subcellularLocation>
        <location evidence="1">Nucleus</location>
        <location evidence="1">Nucleolus</location>
    </subcellularLocation>
</comment>
<protein>
    <submittedName>
        <fullName evidence="9">IMP3</fullName>
    </submittedName>
</protein>
<evidence type="ECO:0000256" key="5">
    <source>
        <dbReference type="ARBA" id="ARBA00023242"/>
    </source>
</evidence>
<keyword evidence="5" id="KW-0539">Nucleus</keyword>
<dbReference type="CDD" id="cd00165">
    <property type="entry name" value="S4"/>
    <property type="match status" value="1"/>
</dbReference>
<evidence type="ECO:0000313" key="9">
    <source>
        <dbReference type="EMBL" id="OQS53943.1"/>
    </source>
</evidence>
<keyword evidence="4 7" id="KW-0694">RNA-binding</keyword>
<dbReference type="Proteomes" id="UP000192758">
    <property type="component" value="Unassembled WGS sequence"/>
</dbReference>
<dbReference type="EMBL" id="MNPJ01000024">
    <property type="protein sequence ID" value="OQS53943.1"/>
    <property type="molecule type" value="Genomic_DNA"/>
</dbReference>
<keyword evidence="3" id="KW-0690">Ribosome biogenesis</keyword>
<reference evidence="9 10" key="1">
    <citation type="journal article" date="2017" name="Environ. Microbiol.">
        <title>Decay of the glycolytic pathway and adaptation to intranuclear parasitism within Enterocytozoonidae microsporidia.</title>
        <authorList>
            <person name="Wiredu Boakye D."/>
            <person name="Jaroenlak P."/>
            <person name="Prachumwat A."/>
            <person name="Williams T.A."/>
            <person name="Bateman K.S."/>
            <person name="Itsathitphaisarn O."/>
            <person name="Sritunyalucksana K."/>
            <person name="Paszkiewicz K.H."/>
            <person name="Moore K.A."/>
            <person name="Stentiford G.D."/>
            <person name="Williams B.A."/>
        </authorList>
    </citation>
    <scope>NUCLEOTIDE SEQUENCE [LARGE SCALE GENOMIC DNA]</scope>
    <source>
        <strain evidence="9 10">TH1</strain>
    </source>
</reference>
<dbReference type="SUPFAM" id="SSF55174">
    <property type="entry name" value="Alpha-L RNA-binding motif"/>
    <property type="match status" value="1"/>
</dbReference>
<accession>A0A1W0E3Y8</accession>
<dbReference type="GO" id="GO:0032040">
    <property type="term" value="C:small-subunit processome"/>
    <property type="evidence" value="ECO:0007669"/>
    <property type="project" value="EnsemblFungi"/>
</dbReference>
<dbReference type="OrthoDB" id="10248812at2759"/>
<dbReference type="VEuPathDB" id="MicrosporidiaDB:EHP00_872"/>
<keyword evidence="10" id="KW-1185">Reference proteome</keyword>
<dbReference type="AlphaFoldDB" id="A0A1W0E3Y8"/>
<dbReference type="SMART" id="SM00363">
    <property type="entry name" value="S4"/>
    <property type="match status" value="1"/>
</dbReference>
<evidence type="ECO:0000259" key="8">
    <source>
        <dbReference type="SMART" id="SM00363"/>
    </source>
</evidence>
<dbReference type="GO" id="GO:0042274">
    <property type="term" value="P:ribosomal small subunit biogenesis"/>
    <property type="evidence" value="ECO:0007669"/>
    <property type="project" value="EnsemblFungi"/>
</dbReference>
<dbReference type="PANTHER" id="PTHR11831">
    <property type="entry name" value="30S 40S RIBOSOMAL PROTEIN"/>
    <property type="match status" value="1"/>
</dbReference>
<evidence type="ECO:0000256" key="4">
    <source>
        <dbReference type="ARBA" id="ARBA00022884"/>
    </source>
</evidence>
<proteinExistence type="inferred from homology"/>
<evidence type="ECO:0000256" key="2">
    <source>
        <dbReference type="ARBA" id="ARBA00007465"/>
    </source>
</evidence>
<dbReference type="Gene3D" id="3.10.290.10">
    <property type="entry name" value="RNA-binding S4 domain"/>
    <property type="match status" value="1"/>
</dbReference>
<dbReference type="Pfam" id="PF00163">
    <property type="entry name" value="Ribosomal_S4"/>
    <property type="match status" value="1"/>
</dbReference>
<evidence type="ECO:0000313" key="10">
    <source>
        <dbReference type="Proteomes" id="UP000192758"/>
    </source>
</evidence>